<proteinExistence type="predicted"/>
<dbReference type="RefSeq" id="WP_367952420.1">
    <property type="nucleotide sequence ID" value="NZ_JBDPGJ010000001.1"/>
</dbReference>
<dbReference type="Proteomes" id="UP001556692">
    <property type="component" value="Unassembled WGS sequence"/>
</dbReference>
<keyword evidence="2" id="KW-1185">Reference proteome</keyword>
<name>A0ABV3SCR2_9HYPH</name>
<dbReference type="InterPro" id="IPR052894">
    <property type="entry name" value="AsmA-related"/>
</dbReference>
<dbReference type="EMBL" id="JBDPGJ010000001">
    <property type="protein sequence ID" value="MEX0404534.1"/>
    <property type="molecule type" value="Genomic_DNA"/>
</dbReference>
<gene>
    <name evidence="1" type="ORF">ABGN05_02530</name>
</gene>
<reference evidence="1 2" key="1">
    <citation type="submission" date="2024-05" db="EMBL/GenBank/DDBJ databases">
        <authorList>
            <person name="Jiang F."/>
        </authorList>
    </citation>
    <scope>NUCLEOTIDE SEQUENCE [LARGE SCALE GENOMIC DNA]</scope>
    <source>
        <strain evidence="1 2">LZ166</strain>
    </source>
</reference>
<protein>
    <submittedName>
        <fullName evidence="1">AsmA-like C-terminal region-containing protein</fullName>
    </submittedName>
</protein>
<organism evidence="1 2">
    <name type="scientific">Aquibium pacificus</name>
    <dbReference type="NCBI Taxonomy" id="3153579"/>
    <lineage>
        <taxon>Bacteria</taxon>
        <taxon>Pseudomonadati</taxon>
        <taxon>Pseudomonadota</taxon>
        <taxon>Alphaproteobacteria</taxon>
        <taxon>Hyphomicrobiales</taxon>
        <taxon>Phyllobacteriaceae</taxon>
        <taxon>Aquibium</taxon>
    </lineage>
</organism>
<evidence type="ECO:0000313" key="1">
    <source>
        <dbReference type="EMBL" id="MEX0404534.1"/>
    </source>
</evidence>
<accession>A0ABV3SCR2</accession>
<comment type="caution">
    <text evidence="1">The sequence shown here is derived from an EMBL/GenBank/DDBJ whole genome shotgun (WGS) entry which is preliminary data.</text>
</comment>
<sequence length="611" mass="64369">MPSRTARRTIWIIAGVAILLFAMVSAIPFVASTQIVRNRISHELSEWSGYRVVLRGAPRIQVWPAFEAHLQDVAFLEWGATDAPPILQADRIEIDLSAIAALRGDIAFSDISVLRPVLRVRSSPDGMMLPAAPGGSRMVRAIDTARALVDANPAQPDVSLMPSDTFGTIEFADGRVLLVEAGEEREIISSITGRAAWPALNRSGTLVANAVWRGEPLTVDISAQQPLALFGGGNSRITASLTSAPLTGSFEGLTTLSKSGFVDGTVKLTSPSLRRALEWSKTDIQPGAAVGSASISGRLIGDSLRMKIEDAQLAFGGHPGNGLLEFSLANGIPAVSGTLAFQSFDAYSFISAFTRLPGDGARWSDEMDVAFTRQVNLDLRLSAASAVVGPLTMTDVAATAQVKDGLAAFDISDATVFGGTLQTGFRVDTRSDHNGTELRMLASDIDMQGAAGAMGSKLPMPKGKGTLSIALKGPKSRWDQLAQTLSGTISLKFGPGSLQGLDLAAFVARAEKGGFFALNEVPTGVIPFESAEFRAAVSEGMARLELAKATLPEKTVSFTGIIPYVGHGLALSGLISSRESAAPKQAPASFFVGGSWDAPFVSPIMRTMPIE</sequence>
<dbReference type="PANTHER" id="PTHR30441">
    <property type="entry name" value="DUF748 DOMAIN-CONTAINING PROTEIN"/>
    <property type="match status" value="1"/>
</dbReference>
<evidence type="ECO:0000313" key="2">
    <source>
        <dbReference type="Proteomes" id="UP001556692"/>
    </source>
</evidence>
<dbReference type="PANTHER" id="PTHR30441:SF4">
    <property type="entry name" value="PROTEIN ASMA"/>
    <property type="match status" value="1"/>
</dbReference>